<dbReference type="SUPFAM" id="SSF50341">
    <property type="entry name" value="CheW-like"/>
    <property type="match status" value="2"/>
</dbReference>
<dbReference type="Gene3D" id="1.10.287.560">
    <property type="entry name" value="Histidine kinase CheA-like, homodimeric domain"/>
    <property type="match status" value="1"/>
</dbReference>
<evidence type="ECO:0000259" key="13">
    <source>
        <dbReference type="PROSITE" id="PS50110"/>
    </source>
</evidence>
<feature type="region of interest" description="Disordered" evidence="11">
    <location>
        <begin position="288"/>
        <end position="350"/>
    </location>
</feature>
<organism evidence="16 17">
    <name type="scientific">Candidatus Lambdaproteobacteria bacterium RIFOXYD2_FULL_50_16</name>
    <dbReference type="NCBI Taxonomy" id="1817772"/>
    <lineage>
        <taxon>Bacteria</taxon>
        <taxon>Pseudomonadati</taxon>
        <taxon>Pseudomonadota</taxon>
        <taxon>Candidatus Lambdaproteobacteria</taxon>
    </lineage>
</organism>
<dbReference type="SUPFAM" id="SSF47384">
    <property type="entry name" value="Homodimeric domain of signal transducing histidine kinase"/>
    <property type="match status" value="1"/>
</dbReference>
<evidence type="ECO:0000256" key="10">
    <source>
        <dbReference type="PROSITE-ProRule" id="PRU00169"/>
    </source>
</evidence>
<dbReference type="PANTHER" id="PTHR43395:SF1">
    <property type="entry name" value="CHEMOTAXIS PROTEIN CHEA"/>
    <property type="match status" value="1"/>
</dbReference>
<gene>
    <name evidence="16" type="ORF">A2527_11110</name>
</gene>
<evidence type="ECO:0000256" key="2">
    <source>
        <dbReference type="ARBA" id="ARBA00012438"/>
    </source>
</evidence>
<feature type="region of interest" description="Disordered" evidence="11">
    <location>
        <begin position="124"/>
        <end position="162"/>
    </location>
</feature>
<dbReference type="PROSITE" id="PS50894">
    <property type="entry name" value="HPT"/>
    <property type="match status" value="1"/>
</dbReference>
<dbReference type="GO" id="GO:0006935">
    <property type="term" value="P:chemotaxis"/>
    <property type="evidence" value="ECO:0007669"/>
    <property type="project" value="InterPro"/>
</dbReference>
<dbReference type="SUPFAM" id="SSF47226">
    <property type="entry name" value="Histidine-containing phosphotransfer domain, HPT domain"/>
    <property type="match status" value="1"/>
</dbReference>
<evidence type="ECO:0000313" key="17">
    <source>
        <dbReference type="Proteomes" id="UP000178449"/>
    </source>
</evidence>
<dbReference type="Pfam" id="PF02895">
    <property type="entry name" value="H-kinase_dim"/>
    <property type="match status" value="1"/>
</dbReference>
<dbReference type="EMBL" id="MFNE01000046">
    <property type="protein sequence ID" value="OGG93664.1"/>
    <property type="molecule type" value="Genomic_DNA"/>
</dbReference>
<dbReference type="FunFam" id="3.30.565.10:FF:000016">
    <property type="entry name" value="Chemotaxis protein CheA, putative"/>
    <property type="match status" value="1"/>
</dbReference>
<feature type="domain" description="CheW-like" evidence="14">
    <location>
        <begin position="608"/>
        <end position="790"/>
    </location>
</feature>
<dbReference type="SMART" id="SM00073">
    <property type="entry name" value="HPT"/>
    <property type="match status" value="1"/>
</dbReference>
<dbReference type="PROSITE" id="PS50851">
    <property type="entry name" value="CHEW"/>
    <property type="match status" value="2"/>
</dbReference>
<sequence>MNDDDMLLGFLEEAKEHMSTIEPDLLILESEPSDMDTINRLFRSVHSIKGGAGFFGLESLSGMAHVMENLMSRARNGQIVMGRGHIDGLLSGLDKLNQMVDDVQNSNKVDCTQEKQLIESLLEVSGNQAAPEPPKPATSKAAAPAKPPAPKPEAVAAAEPAEPAAESVKKTEFLIPKNEIELAQQNGMNLYVVSVFLNQDIMSKGKTPYQFICDLEELGRFVDSYLDVDDAEALGEGEADEDLRFIFVFASIMEPAIAAEGLAITESQIRYLKPEEIADGKLAINLPAGPAKPATKPAAAKPTPKAAPVAAPEPEPDPEPDEEQEEAASASLPTLKAGPPAVASAKGMDNKKLKGDESIRVGVAKLNKLVDLAGELVLVRNQLLQTGEKEAKRTPGLMTILQSLNMVTTELQEEILNTRMQAVQTVFGKFPRLVRELGRSLGKDINLVTEGDEVELDKTVLEALSDPLTHMIRNTADHGIELPAVRKKAGKPPQGKLLLKAYHESGQVIIEIKDDGGGIDPDKIAAAVHKKGLMTEEELAALSEREKANLIFLPGFSTATTVSSVSGRGVGMDVVRSNIEQIGGSVRLDSVVGQGTTIKLTLPLTMAIVSCLIVQSEGQRFAIPQVNLEELVMLKPEDYQEMLGYVQDREVLKLRGDLLPLISLAEGLGIEESVGHKAYRAYLRKLNNRKVVRQGRSHLETEEDQSIYYNTSVEGAETKRKEAVRVLIISVGINKVGVVVDAIVGSEEIVVKPMPEYLKHLSFFSGATILGDGTVAMIIDTLGFVQKNQLSLTEGKSRNKSLELVKKSVEEAQSLLIFDNGTDEQFAITIPLIQRVDEIDLKRIQVVGGKDYLEYRGEQMRILHLSDYLTVQKPANRGEKANIIIPKETHMPVGIMINQVVDTKTMLIDIAEGAIHGPGILGSTLIDGKITLILDLYSILEQGEPDALHRVHFREDQTKTSKILVIEDTPLFQTIVREYLTSVGFVVDVEENGKVGLEAIERGDYDVVLCDIEMPVMDGFDVIRALRADPKYNDLPVIALTSLDDEKLIAEGKKAGFNEWMIKLDKEKMLQTVNRFIQ</sequence>
<feature type="compositionally biased region" description="Low complexity" evidence="11">
    <location>
        <begin position="152"/>
        <end position="162"/>
    </location>
</feature>
<evidence type="ECO:0000313" key="16">
    <source>
        <dbReference type="EMBL" id="OGG93664.1"/>
    </source>
</evidence>
<evidence type="ECO:0000256" key="3">
    <source>
        <dbReference type="ARBA" id="ARBA00021495"/>
    </source>
</evidence>
<evidence type="ECO:0000256" key="11">
    <source>
        <dbReference type="SAM" id="MobiDB-lite"/>
    </source>
</evidence>
<dbReference type="InterPro" id="IPR003594">
    <property type="entry name" value="HATPase_dom"/>
</dbReference>
<dbReference type="PROSITE" id="PS50110">
    <property type="entry name" value="RESPONSE_REGULATORY"/>
    <property type="match status" value="1"/>
</dbReference>
<evidence type="ECO:0000259" key="15">
    <source>
        <dbReference type="PROSITE" id="PS50894"/>
    </source>
</evidence>
<dbReference type="GO" id="GO:0005737">
    <property type="term" value="C:cytoplasm"/>
    <property type="evidence" value="ECO:0007669"/>
    <property type="project" value="InterPro"/>
</dbReference>
<evidence type="ECO:0000256" key="6">
    <source>
        <dbReference type="ARBA" id="ARBA00022777"/>
    </source>
</evidence>
<evidence type="ECO:0000256" key="8">
    <source>
        <dbReference type="ARBA" id="ARBA00035100"/>
    </source>
</evidence>
<dbReference type="SMART" id="SM00448">
    <property type="entry name" value="REC"/>
    <property type="match status" value="1"/>
</dbReference>
<dbReference type="InterPro" id="IPR002545">
    <property type="entry name" value="CheW-lke_dom"/>
</dbReference>
<keyword evidence="6" id="KW-0418">Kinase</keyword>
<dbReference type="InterPro" id="IPR037006">
    <property type="entry name" value="CheA-like_homodim_sf"/>
</dbReference>
<feature type="modified residue" description="4-aspartylphosphate" evidence="10">
    <location>
        <position position="1011"/>
    </location>
</feature>
<dbReference type="InterPro" id="IPR011006">
    <property type="entry name" value="CheY-like_superfamily"/>
</dbReference>
<dbReference type="Gene3D" id="1.20.120.160">
    <property type="entry name" value="HPT domain"/>
    <property type="match status" value="1"/>
</dbReference>
<feature type="domain" description="Histidine kinase" evidence="12">
    <location>
        <begin position="397"/>
        <end position="606"/>
    </location>
</feature>
<dbReference type="InterPro" id="IPR036061">
    <property type="entry name" value="CheW-like_dom_sf"/>
</dbReference>
<dbReference type="GO" id="GO:0000155">
    <property type="term" value="F:phosphorelay sensor kinase activity"/>
    <property type="evidence" value="ECO:0007669"/>
    <property type="project" value="InterPro"/>
</dbReference>
<evidence type="ECO:0000256" key="1">
    <source>
        <dbReference type="ARBA" id="ARBA00000085"/>
    </source>
</evidence>
<dbReference type="InterPro" id="IPR004105">
    <property type="entry name" value="CheA-like_dim"/>
</dbReference>
<evidence type="ECO:0000256" key="4">
    <source>
        <dbReference type="ARBA" id="ARBA00022553"/>
    </source>
</evidence>
<dbReference type="Gene3D" id="2.30.30.40">
    <property type="entry name" value="SH3 Domains"/>
    <property type="match status" value="1"/>
</dbReference>
<dbReference type="InterPro" id="IPR051315">
    <property type="entry name" value="Bact_Chemotaxis_CheA"/>
</dbReference>
<evidence type="ECO:0000259" key="12">
    <source>
        <dbReference type="PROSITE" id="PS50109"/>
    </source>
</evidence>
<keyword evidence="7" id="KW-0902">Two-component regulatory system</keyword>
<dbReference type="PROSITE" id="PS50109">
    <property type="entry name" value="HIS_KIN"/>
    <property type="match status" value="1"/>
</dbReference>
<dbReference type="Gene3D" id="3.30.565.10">
    <property type="entry name" value="Histidine kinase-like ATPase, C-terminal domain"/>
    <property type="match status" value="1"/>
</dbReference>
<dbReference type="SUPFAM" id="SSF55874">
    <property type="entry name" value="ATPase domain of HSP90 chaperone/DNA topoisomerase II/histidine kinase"/>
    <property type="match status" value="1"/>
</dbReference>
<dbReference type="InterPro" id="IPR036890">
    <property type="entry name" value="HATPase_C_sf"/>
</dbReference>
<dbReference type="SMART" id="SM00387">
    <property type="entry name" value="HATPase_c"/>
    <property type="match status" value="1"/>
</dbReference>
<dbReference type="InterPro" id="IPR001789">
    <property type="entry name" value="Sig_transdc_resp-reg_receiver"/>
</dbReference>
<dbReference type="InterPro" id="IPR036641">
    <property type="entry name" value="HPT_dom_sf"/>
</dbReference>
<dbReference type="AlphaFoldDB" id="A0A1F6G6D7"/>
<dbReference type="Pfam" id="PF00072">
    <property type="entry name" value="Response_reg"/>
    <property type="match status" value="1"/>
</dbReference>
<dbReference type="InterPro" id="IPR008207">
    <property type="entry name" value="Sig_transdc_His_kin_Hpt_dom"/>
</dbReference>
<comment type="caution">
    <text evidence="16">The sequence shown here is derived from an EMBL/GenBank/DDBJ whole genome shotgun (WGS) entry which is preliminary data.</text>
</comment>
<dbReference type="Proteomes" id="UP000178449">
    <property type="component" value="Unassembled WGS sequence"/>
</dbReference>
<name>A0A1F6G6D7_9PROT</name>
<feature type="domain" description="HPt" evidence="15">
    <location>
        <begin position="1"/>
        <end position="103"/>
    </location>
</feature>
<protein>
    <recommendedName>
        <fullName evidence="3">Chemotaxis protein CheA</fullName>
        <ecNumber evidence="2">2.7.13.3</ecNumber>
    </recommendedName>
</protein>
<dbReference type="InterPro" id="IPR004358">
    <property type="entry name" value="Sig_transdc_His_kin-like_C"/>
</dbReference>
<dbReference type="SMART" id="SM01231">
    <property type="entry name" value="H-kinase_dim"/>
    <property type="match status" value="1"/>
</dbReference>
<dbReference type="CDD" id="cd17546">
    <property type="entry name" value="REC_hyHK_CKI1_RcsC-like"/>
    <property type="match status" value="1"/>
</dbReference>
<reference evidence="16 17" key="1">
    <citation type="journal article" date="2016" name="Nat. Commun.">
        <title>Thousands of microbial genomes shed light on interconnected biogeochemical processes in an aquifer system.</title>
        <authorList>
            <person name="Anantharaman K."/>
            <person name="Brown C.T."/>
            <person name="Hug L.A."/>
            <person name="Sharon I."/>
            <person name="Castelle C.J."/>
            <person name="Probst A.J."/>
            <person name="Thomas B.C."/>
            <person name="Singh A."/>
            <person name="Wilkins M.J."/>
            <person name="Karaoz U."/>
            <person name="Brodie E.L."/>
            <person name="Williams K.H."/>
            <person name="Hubbard S.S."/>
            <person name="Banfield J.F."/>
        </authorList>
    </citation>
    <scope>NUCLEOTIDE SEQUENCE [LARGE SCALE GENOMIC DNA]</scope>
</reference>
<feature type="domain" description="Response regulatory" evidence="13">
    <location>
        <begin position="962"/>
        <end position="1078"/>
    </location>
</feature>
<dbReference type="SUPFAM" id="SSF52172">
    <property type="entry name" value="CheY-like"/>
    <property type="match status" value="1"/>
</dbReference>
<proteinExistence type="predicted"/>
<accession>A0A1F6G6D7</accession>
<dbReference type="Pfam" id="PF02518">
    <property type="entry name" value="HATPase_c"/>
    <property type="match status" value="1"/>
</dbReference>
<evidence type="ECO:0000256" key="7">
    <source>
        <dbReference type="ARBA" id="ARBA00023012"/>
    </source>
</evidence>
<dbReference type="Pfam" id="PF01627">
    <property type="entry name" value="Hpt"/>
    <property type="match status" value="1"/>
</dbReference>
<evidence type="ECO:0000256" key="9">
    <source>
        <dbReference type="PROSITE-ProRule" id="PRU00110"/>
    </source>
</evidence>
<feature type="modified residue" description="Phosphohistidine" evidence="9">
    <location>
        <position position="46"/>
    </location>
</feature>
<feature type="domain" description="CheW-like" evidence="14">
    <location>
        <begin position="812"/>
        <end position="945"/>
    </location>
</feature>
<keyword evidence="4 10" id="KW-0597">Phosphoprotein</keyword>
<comment type="catalytic activity">
    <reaction evidence="1">
        <text>ATP + protein L-histidine = ADP + protein N-phospho-L-histidine.</text>
        <dbReference type="EC" id="2.7.13.3"/>
    </reaction>
</comment>
<dbReference type="SMART" id="SM00260">
    <property type="entry name" value="CheW"/>
    <property type="match status" value="1"/>
</dbReference>
<dbReference type="CDD" id="cd16916">
    <property type="entry name" value="HATPase_CheA-like"/>
    <property type="match status" value="1"/>
</dbReference>
<feature type="compositionally biased region" description="Acidic residues" evidence="11">
    <location>
        <begin position="314"/>
        <end position="326"/>
    </location>
</feature>
<dbReference type="Pfam" id="PF01584">
    <property type="entry name" value="CheW"/>
    <property type="match status" value="3"/>
</dbReference>
<dbReference type="CDD" id="cd00088">
    <property type="entry name" value="HPT"/>
    <property type="match status" value="1"/>
</dbReference>
<evidence type="ECO:0000256" key="5">
    <source>
        <dbReference type="ARBA" id="ARBA00022679"/>
    </source>
</evidence>
<dbReference type="Gene3D" id="3.40.50.2300">
    <property type="match status" value="1"/>
</dbReference>
<dbReference type="InterPro" id="IPR036097">
    <property type="entry name" value="HisK_dim/P_sf"/>
</dbReference>
<evidence type="ECO:0000259" key="14">
    <source>
        <dbReference type="PROSITE" id="PS50851"/>
    </source>
</evidence>
<keyword evidence="5" id="KW-0808">Transferase</keyword>
<feature type="compositionally biased region" description="Low complexity" evidence="11">
    <location>
        <begin position="288"/>
        <end position="312"/>
    </location>
</feature>
<dbReference type="PANTHER" id="PTHR43395">
    <property type="entry name" value="SENSOR HISTIDINE KINASE CHEA"/>
    <property type="match status" value="1"/>
</dbReference>
<dbReference type="PRINTS" id="PR00344">
    <property type="entry name" value="BCTRLSENSOR"/>
</dbReference>
<dbReference type="STRING" id="1817772.A2527_11110"/>
<comment type="function">
    <text evidence="8">Involved in the transmission of sensory signals from the chemoreceptors to the flagellar motors. CheA is autophosphorylated; it can transfer its phosphate group to either CheB or CheY.</text>
</comment>
<dbReference type="InterPro" id="IPR005467">
    <property type="entry name" value="His_kinase_dom"/>
</dbReference>
<dbReference type="EC" id="2.7.13.3" evidence="2"/>